<reference evidence="4" key="1">
    <citation type="journal article" date="2019" name="Int. J. Syst. Evol. Microbiol.">
        <title>The Global Catalogue of Microorganisms (GCM) 10K type strain sequencing project: providing services to taxonomists for standard genome sequencing and annotation.</title>
        <authorList>
            <consortium name="The Broad Institute Genomics Platform"/>
            <consortium name="The Broad Institute Genome Sequencing Center for Infectious Disease"/>
            <person name="Wu L."/>
            <person name="Ma J."/>
        </authorList>
    </citation>
    <scope>NUCLEOTIDE SEQUENCE [LARGE SCALE GENOMIC DNA]</scope>
    <source>
        <strain evidence="4">IBRC-M 10906</strain>
    </source>
</reference>
<keyword evidence="4" id="KW-1185">Reference proteome</keyword>
<protein>
    <submittedName>
        <fullName evidence="3">Uncharacterized protein</fullName>
    </submittedName>
</protein>
<dbReference type="EMBL" id="JBHUOF010000004">
    <property type="protein sequence ID" value="MFD2798528.1"/>
    <property type="molecule type" value="Genomic_DNA"/>
</dbReference>
<sequence length="150" mass="16019">MGEHADKNAPGSEATDATQAIVPGGSVSTYQNSDNTDEPKPKPRRSVDWKAVKDQVVGLLAGIVRWLGLIFALILVLHIVFVIGEANAENSIVSWAADWSDGLALGFHDLFQPSDPKLSVLVNYGIAAIFWLVASSIAARIIRRVGGVTV</sequence>
<name>A0ABW5W3Q8_9PSEU</name>
<feature type="transmembrane region" description="Helical" evidence="2">
    <location>
        <begin position="121"/>
        <end position="142"/>
    </location>
</feature>
<organism evidence="3 4">
    <name type="scientific">Prauserella oleivorans</name>
    <dbReference type="NCBI Taxonomy" id="1478153"/>
    <lineage>
        <taxon>Bacteria</taxon>
        <taxon>Bacillati</taxon>
        <taxon>Actinomycetota</taxon>
        <taxon>Actinomycetes</taxon>
        <taxon>Pseudonocardiales</taxon>
        <taxon>Pseudonocardiaceae</taxon>
        <taxon>Prauserella</taxon>
    </lineage>
</organism>
<evidence type="ECO:0000313" key="4">
    <source>
        <dbReference type="Proteomes" id="UP001597478"/>
    </source>
</evidence>
<dbReference type="RefSeq" id="WP_377389452.1">
    <property type="nucleotide sequence ID" value="NZ_JBHSAN010000017.1"/>
</dbReference>
<evidence type="ECO:0000256" key="1">
    <source>
        <dbReference type="SAM" id="MobiDB-lite"/>
    </source>
</evidence>
<keyword evidence="2" id="KW-0812">Transmembrane</keyword>
<dbReference type="Proteomes" id="UP001597478">
    <property type="component" value="Unassembled WGS sequence"/>
</dbReference>
<feature type="compositionally biased region" description="Basic and acidic residues" evidence="1">
    <location>
        <begin position="37"/>
        <end position="46"/>
    </location>
</feature>
<evidence type="ECO:0000256" key="2">
    <source>
        <dbReference type="SAM" id="Phobius"/>
    </source>
</evidence>
<keyword evidence="2" id="KW-0472">Membrane</keyword>
<accession>A0ABW5W3Q8</accession>
<feature type="transmembrane region" description="Helical" evidence="2">
    <location>
        <begin position="63"/>
        <end position="84"/>
    </location>
</feature>
<feature type="region of interest" description="Disordered" evidence="1">
    <location>
        <begin position="1"/>
        <end position="46"/>
    </location>
</feature>
<keyword evidence="2" id="KW-1133">Transmembrane helix</keyword>
<comment type="caution">
    <text evidence="3">The sequence shown here is derived from an EMBL/GenBank/DDBJ whole genome shotgun (WGS) entry which is preliminary data.</text>
</comment>
<proteinExistence type="predicted"/>
<gene>
    <name evidence="3" type="ORF">ACFS2C_03880</name>
</gene>
<evidence type="ECO:0000313" key="3">
    <source>
        <dbReference type="EMBL" id="MFD2798528.1"/>
    </source>
</evidence>